<evidence type="ECO:0000313" key="4">
    <source>
        <dbReference type="EMBL" id="MZR24226.1"/>
    </source>
</evidence>
<feature type="transmembrane region" description="Helical" evidence="3">
    <location>
        <begin position="61"/>
        <end position="82"/>
    </location>
</feature>
<feature type="region of interest" description="Disordered" evidence="2">
    <location>
        <begin position="722"/>
        <end position="741"/>
    </location>
</feature>
<keyword evidence="5" id="KW-1185">Reference proteome</keyword>
<feature type="compositionally biased region" description="Basic and acidic residues" evidence="2">
    <location>
        <begin position="797"/>
        <end position="807"/>
    </location>
</feature>
<feature type="compositionally biased region" description="Low complexity" evidence="2">
    <location>
        <begin position="752"/>
        <end position="766"/>
    </location>
</feature>
<dbReference type="NCBIfam" id="TIGR02302">
    <property type="entry name" value="aProt_lowcomp"/>
    <property type="match status" value="1"/>
</dbReference>
<protein>
    <submittedName>
        <fullName evidence="4">TIGR02302 family protein</fullName>
    </submittedName>
</protein>
<organism evidence="4 5">
    <name type="scientific">Sneathiella chungangensis</name>
    <dbReference type="NCBI Taxonomy" id="1418234"/>
    <lineage>
        <taxon>Bacteria</taxon>
        <taxon>Pseudomonadati</taxon>
        <taxon>Pseudomonadota</taxon>
        <taxon>Alphaproteobacteria</taxon>
        <taxon>Sneathiellales</taxon>
        <taxon>Sneathiellaceae</taxon>
        <taxon>Sneathiella</taxon>
    </lineage>
</organism>
<evidence type="ECO:0000256" key="2">
    <source>
        <dbReference type="SAM" id="MobiDB-lite"/>
    </source>
</evidence>
<feature type="region of interest" description="Disordered" evidence="2">
    <location>
        <begin position="635"/>
        <end position="676"/>
    </location>
</feature>
<keyword evidence="3" id="KW-1133">Transmembrane helix</keyword>
<gene>
    <name evidence="4" type="ORF">GQF03_17965</name>
</gene>
<feature type="coiled-coil region" evidence="1">
    <location>
        <begin position="485"/>
        <end position="532"/>
    </location>
</feature>
<feature type="region of interest" description="Disordered" evidence="2">
    <location>
        <begin position="752"/>
        <end position="807"/>
    </location>
</feature>
<dbReference type="EMBL" id="WTVA01000015">
    <property type="protein sequence ID" value="MZR24226.1"/>
    <property type="molecule type" value="Genomic_DNA"/>
</dbReference>
<proteinExistence type="predicted"/>
<evidence type="ECO:0000256" key="3">
    <source>
        <dbReference type="SAM" id="Phobius"/>
    </source>
</evidence>
<accession>A0A845MMS3</accession>
<feature type="compositionally biased region" description="Polar residues" evidence="2">
    <location>
        <begin position="725"/>
        <end position="741"/>
    </location>
</feature>
<comment type="caution">
    <text evidence="4">The sequence shown here is derived from an EMBL/GenBank/DDBJ whole genome shotgun (WGS) entry which is preliminary data.</text>
</comment>
<sequence>MQRRDNTGDRGYGLTFEIRILLAEANLLLEEVWRRGRLFFCIIGLFIGLSLLDFWSFTANWLHIAALALFAIAGLYSLFTGLRRFRLPSRKRALRYLERRNELSHRPLQSLGGHSEAEKLNNTSGSLMWRIYQKSLRRYVNGLKVGFPNLDMGSEDGYGLRAVIILLLVAAVVIAGPRSGERLYAAVTPTIGTPEVPVDVTAWVTPPAYTGRAPILLNKLDSEEAPVKTYIVPAQSSFIAHVFGGGPEAPSLILEDQSEEFTATDAQNFQIQSAFDNSTTVRIEKDGEVIAHWRLTIVVDELPAVDLISDPEVTDRAAFKLQYQATDDYGVMQIGGEISRGEDGEKIELGLPTPGRGSKQIVSKSYHDLTAHPWAGLPVTLTLFAEDQIGQKGYSEPLSFVLPERKFTHPVAKALIEQRKNLVTDPEANAENVALVLEAIAGLPNSFNNDVTVILALSTARAILANGVGQESFDEVIELLWDTALRLENGDLSQAEAALRAAQEALMEALNNNASDEEIKRLVEELRAAMDNFLQALAQQQRPMDDPAAGDPNSQDQFINSQDLQKMLDRIDQFARGGARDAARQLLSELQDIMENLKNAEAMPPSASQQAGQQMLNELGKLMQKQRELLDQTFRQSQGRQPQQGDRRGQQPGQQPQNGQQQGQQGQQGQSGQRGNLQDLAQVQEAIRQMLGDLMGRIGENGEIPESLGQAERSMNDARGALEQGQGQSAMESESNALESLRQGTESLAQQMMQNGEGQGQQQAGPGQPGQGRDPLGRSMEQDGNEGSISDGAMLRGESEGFSKSRDIRNELQRRLSDPARPLLERDYLRRLLDIF</sequence>
<evidence type="ECO:0000313" key="5">
    <source>
        <dbReference type="Proteomes" id="UP000445696"/>
    </source>
</evidence>
<dbReference type="InterPro" id="IPR012683">
    <property type="entry name" value="CHP02302_TM"/>
</dbReference>
<evidence type="ECO:0000256" key="1">
    <source>
        <dbReference type="SAM" id="Coils"/>
    </source>
</evidence>
<feature type="transmembrane region" description="Helical" evidence="3">
    <location>
        <begin position="158"/>
        <end position="176"/>
    </location>
</feature>
<feature type="transmembrane region" description="Helical" evidence="3">
    <location>
        <begin position="38"/>
        <end position="55"/>
    </location>
</feature>
<dbReference type="RefSeq" id="WP_161340679.1">
    <property type="nucleotide sequence ID" value="NZ_JBHSDG010000003.1"/>
</dbReference>
<name>A0A845MMS3_9PROT</name>
<dbReference type="Proteomes" id="UP000445696">
    <property type="component" value="Unassembled WGS sequence"/>
</dbReference>
<dbReference type="AlphaFoldDB" id="A0A845MMS3"/>
<keyword evidence="3" id="KW-0472">Membrane</keyword>
<reference evidence="4 5" key="1">
    <citation type="journal article" date="2014" name="Int. J. Syst. Evol. Microbiol.">
        <title>Sneathiella chungangensis sp. nov., isolated from a marine sand, and emended description of the genus Sneathiella.</title>
        <authorList>
            <person name="Siamphan C."/>
            <person name="Kim H."/>
            <person name="Lee J.S."/>
            <person name="Kim W."/>
        </authorList>
    </citation>
    <scope>NUCLEOTIDE SEQUENCE [LARGE SCALE GENOMIC DNA]</scope>
    <source>
        <strain evidence="4 5">KCTC 32476</strain>
    </source>
</reference>
<feature type="compositionally biased region" description="Low complexity" evidence="2">
    <location>
        <begin position="635"/>
        <end position="675"/>
    </location>
</feature>
<dbReference type="Pfam" id="PF13779">
    <property type="entry name" value="DUF4175"/>
    <property type="match status" value="1"/>
</dbReference>
<keyword evidence="3" id="KW-0812">Transmembrane</keyword>
<dbReference type="OrthoDB" id="8477685at2"/>
<keyword evidence="1" id="KW-0175">Coiled coil</keyword>